<dbReference type="Gene3D" id="2.30.30.40">
    <property type="entry name" value="SH3 Domains"/>
    <property type="match status" value="2"/>
</dbReference>
<dbReference type="InterPro" id="IPR010606">
    <property type="entry name" value="Mib_Herc2"/>
</dbReference>
<keyword evidence="10" id="KW-0833">Ubl conjugation pathway</keyword>
<dbReference type="CDD" id="cd16726">
    <property type="entry name" value="RING-HC_MIB2_rpt1"/>
    <property type="match status" value="1"/>
</dbReference>
<dbReference type="PROSITE" id="PS50135">
    <property type="entry name" value="ZF_ZZ_2"/>
    <property type="match status" value="1"/>
</dbReference>
<dbReference type="EMBL" id="GBHO01041716">
    <property type="protein sequence ID" value="JAG01888.1"/>
    <property type="molecule type" value="Transcribed_RNA"/>
</dbReference>
<dbReference type="InterPro" id="IPR001841">
    <property type="entry name" value="Znf_RING"/>
</dbReference>
<dbReference type="GO" id="GO:0016567">
    <property type="term" value="P:protein ubiquitination"/>
    <property type="evidence" value="ECO:0007669"/>
    <property type="project" value="UniProtKB-UniPathway"/>
</dbReference>
<dbReference type="SUPFAM" id="SSF48403">
    <property type="entry name" value="Ankyrin repeat"/>
    <property type="match status" value="1"/>
</dbReference>
<sequence>MEVGLRVVRGPDWKWDDQDGGEGSVGTVVAVGKSGTKNGTPDKTVVVCWDIRGYETNYRVGYDSSYDLRMLDNAPTGVRHPLIICNSCRRQGVEGLRFQCFQCNDYDLCMYCYMDDKHDTCHPFLRYDSPSSNPVTLPPREGSEKRVLRGIFVGAKVVRGKNWEWGDQDGGCGRSGRVLDIKCWENETWRSVVNVAWTTGSTNIYRMGHKGKVDLKCEEPASPGTYYPEHLPIVGKELDNDVPRPELAPLQQFTIGERVKVAVEDIEALKRMQEGHGGWNDRMCEVIGVLGRVHRVTDKGDIRVFYPRLNSRWTINPRALAKVPLHIEVGDVIRVSSDKNMVAKLQVGHGEWIQAMSSILGKVGMVMKVYGDGDLRVLVDGQTWTLNPLVVHPLSEGPGGENQGDVTPSQPTHSANMSALLSNMMEEQLDLSTTPNIHVIVRDAAQGHLNIVRDFFTQNPDKIDAKSASKTCLQVASHQGHIAIVKQLIAAGANVKITDDEGDTPLHYAAFGNQSAVMEVLLEAGADVNAVNINRCTALHIAVSKKHVSCVESVFKFKPNVNIQDNYGDTALHDAIGNYCSEAIQLITECPSVDLDLRNKRGFNALHHAALKGNTFATERLIAVNRQLTDIKKNDGFSALHLAALNGHKTVAEVLVNLGKASIDLANNRKQTPLMLAVSQGHAGVVELLVENGASLEVADEDGDTALHMALLKANTIAVELDPVNSPETYRIHEEMKRRKYFVPPSPARTAKEEEENNKDKGFKGEALAIAAYLVQEGADLIQENNKGESSASIAGEERTEQLISFIISEQERAKRRAHRHAAECLVCSEMSSENVLLEPCGHRVACEDCSSRMKKCLTCQELISKRIGKDGKTIAYKPRRPSAEALRYLETKIAEIEEVHCCGICMERRRNVVFLCGHSACDKCSAELTVCHMCRTTIANKIHLYV</sequence>
<dbReference type="GO" id="GO:0008270">
    <property type="term" value="F:zinc ion binding"/>
    <property type="evidence" value="ECO:0007669"/>
    <property type="project" value="UniProtKB-KW"/>
</dbReference>
<feature type="domain" description="MIB/HERC2" evidence="19">
    <location>
        <begin position="1"/>
        <end position="74"/>
    </location>
</feature>
<dbReference type="InterPro" id="IPR043145">
    <property type="entry name" value="Znf_ZZ_sf"/>
</dbReference>
<dbReference type="Gene3D" id="1.25.40.20">
    <property type="entry name" value="Ankyrin repeat-containing domain"/>
    <property type="match status" value="3"/>
</dbReference>
<evidence type="ECO:0000256" key="10">
    <source>
        <dbReference type="ARBA" id="ARBA00022786"/>
    </source>
</evidence>
<keyword evidence="11" id="KW-0862">Zinc</keyword>
<dbReference type="Pfam" id="PF13637">
    <property type="entry name" value="Ank_4"/>
    <property type="match status" value="1"/>
</dbReference>
<dbReference type="Pfam" id="PF00023">
    <property type="entry name" value="Ank"/>
    <property type="match status" value="1"/>
</dbReference>
<protein>
    <recommendedName>
        <fullName evidence="4">RING-type E3 ubiquitin transferase</fullName>
        <ecNumber evidence="4">2.3.2.27</ecNumber>
    </recommendedName>
</protein>
<dbReference type="UniPathway" id="UPA00143"/>
<feature type="domain" description="MIB/HERC2" evidence="19">
    <location>
        <begin position="143"/>
        <end position="221"/>
    </location>
</feature>
<comment type="catalytic activity">
    <reaction evidence="1">
        <text>S-ubiquitinyl-[E2 ubiquitin-conjugating enzyme]-L-cysteine + [acceptor protein]-L-lysine = [E2 ubiquitin-conjugating enzyme]-L-cysteine + N(6)-ubiquitinyl-[acceptor protein]-L-lysine.</text>
        <dbReference type="EC" id="2.3.2.27"/>
    </reaction>
</comment>
<evidence type="ECO:0000256" key="7">
    <source>
        <dbReference type="ARBA" id="ARBA00022723"/>
    </source>
</evidence>
<dbReference type="AlphaFoldDB" id="A0A0A9W5W5"/>
<dbReference type="Pfam" id="PF18346">
    <property type="entry name" value="SH3_15"/>
    <property type="match status" value="2"/>
</dbReference>
<evidence type="ECO:0000256" key="12">
    <source>
        <dbReference type="ARBA" id="ARBA00022976"/>
    </source>
</evidence>
<dbReference type="GO" id="GO:0061630">
    <property type="term" value="F:ubiquitin protein ligase activity"/>
    <property type="evidence" value="ECO:0007669"/>
    <property type="project" value="UniProtKB-EC"/>
</dbReference>
<keyword evidence="9 15" id="KW-0863">Zinc-finger</keyword>
<dbReference type="Pfam" id="PF12796">
    <property type="entry name" value="Ank_2"/>
    <property type="match status" value="2"/>
</dbReference>
<dbReference type="Gene3D" id="3.30.40.10">
    <property type="entry name" value="Zinc/RING finger domain, C3HC4 (zinc finger)"/>
    <property type="match status" value="2"/>
</dbReference>
<evidence type="ECO:0000256" key="16">
    <source>
        <dbReference type="SAM" id="MobiDB-lite"/>
    </source>
</evidence>
<evidence type="ECO:0000256" key="13">
    <source>
        <dbReference type="ARBA" id="ARBA00023043"/>
    </source>
</evidence>
<dbReference type="InterPro" id="IPR000433">
    <property type="entry name" value="Znf_ZZ"/>
</dbReference>
<dbReference type="PANTHER" id="PTHR24202:SF4">
    <property type="entry name" value="E3 UBIQUITIN-PROTEIN LIGASE MIB2-RELATED"/>
    <property type="match status" value="1"/>
</dbReference>
<keyword evidence="5" id="KW-0963">Cytoplasm</keyword>
<evidence type="ECO:0000256" key="2">
    <source>
        <dbReference type="ARBA" id="ARBA00004496"/>
    </source>
</evidence>
<proteinExistence type="predicted"/>
<keyword evidence="13 14" id="KW-0040">ANK repeat</keyword>
<feature type="repeat" description="ANK" evidence="14">
    <location>
        <begin position="635"/>
        <end position="659"/>
    </location>
</feature>
<dbReference type="PROSITE" id="PS50089">
    <property type="entry name" value="ZF_RING_2"/>
    <property type="match status" value="2"/>
</dbReference>
<reference evidence="21" key="3">
    <citation type="submission" date="2014-09" db="EMBL/GenBank/DDBJ databases">
        <authorList>
            <person name="Magalhaes I.L.F."/>
            <person name="Oliveira U."/>
            <person name="Santos F.R."/>
            <person name="Vidigal T.H.D.A."/>
            <person name="Brescovit A.D."/>
            <person name="Santos A.J."/>
        </authorList>
    </citation>
    <scope>NUCLEOTIDE SEQUENCE</scope>
</reference>
<keyword evidence="6" id="KW-0808">Transferase</keyword>
<organism evidence="20">
    <name type="scientific">Lygus hesperus</name>
    <name type="common">Western plant bug</name>
    <dbReference type="NCBI Taxonomy" id="30085"/>
    <lineage>
        <taxon>Eukaryota</taxon>
        <taxon>Metazoa</taxon>
        <taxon>Ecdysozoa</taxon>
        <taxon>Arthropoda</taxon>
        <taxon>Hexapoda</taxon>
        <taxon>Insecta</taxon>
        <taxon>Pterygota</taxon>
        <taxon>Neoptera</taxon>
        <taxon>Paraneoptera</taxon>
        <taxon>Hemiptera</taxon>
        <taxon>Heteroptera</taxon>
        <taxon>Panheteroptera</taxon>
        <taxon>Cimicomorpha</taxon>
        <taxon>Miridae</taxon>
        <taxon>Mirini</taxon>
        <taxon>Lygus</taxon>
    </lineage>
</organism>
<feature type="domain" description="RING-type" evidence="17">
    <location>
        <begin position="903"/>
        <end position="936"/>
    </location>
</feature>
<feature type="repeat" description="ANK" evidence="14">
    <location>
        <begin position="669"/>
        <end position="701"/>
    </location>
</feature>
<dbReference type="EMBL" id="GBRD01009245">
    <property type="protein sequence ID" value="JAG56576.1"/>
    <property type="molecule type" value="Transcribed_RNA"/>
</dbReference>
<evidence type="ECO:0000313" key="21">
    <source>
        <dbReference type="EMBL" id="JAG56576.1"/>
    </source>
</evidence>
<dbReference type="FunFam" id="2.30.30.40:FF:000078">
    <property type="entry name" value="Putative e3 ubiquitin-protein ligase mib2"/>
    <property type="match status" value="1"/>
</dbReference>
<dbReference type="SMART" id="SM00291">
    <property type="entry name" value="ZnF_ZZ"/>
    <property type="match status" value="1"/>
</dbReference>
<dbReference type="PROSITE" id="PS50088">
    <property type="entry name" value="ANK_REPEAT"/>
    <property type="match status" value="5"/>
</dbReference>
<reference evidence="20" key="2">
    <citation type="submission" date="2014-07" db="EMBL/GenBank/DDBJ databases">
        <authorList>
            <person name="Hull J."/>
        </authorList>
    </citation>
    <scope>NUCLEOTIDE SEQUENCE</scope>
</reference>
<evidence type="ECO:0000256" key="14">
    <source>
        <dbReference type="PROSITE-ProRule" id="PRU00023"/>
    </source>
</evidence>
<evidence type="ECO:0000256" key="8">
    <source>
        <dbReference type="ARBA" id="ARBA00022737"/>
    </source>
</evidence>
<evidence type="ECO:0000256" key="5">
    <source>
        <dbReference type="ARBA" id="ARBA00022490"/>
    </source>
</evidence>
<feature type="repeat" description="ANK" evidence="14">
    <location>
        <begin position="468"/>
        <end position="500"/>
    </location>
</feature>
<feature type="domain" description="RING-type" evidence="17">
    <location>
        <begin position="825"/>
        <end position="861"/>
    </location>
</feature>
<evidence type="ECO:0000256" key="15">
    <source>
        <dbReference type="PROSITE-ProRule" id="PRU00228"/>
    </source>
</evidence>
<feature type="domain" description="ZZ-type" evidence="18">
    <location>
        <begin position="80"/>
        <end position="132"/>
    </location>
</feature>
<dbReference type="FunFam" id="2.30.30.40:FF:000044">
    <property type="entry name" value="E3 ubiquitin-protein ligase MIB2, putative"/>
    <property type="match status" value="1"/>
</dbReference>
<keyword evidence="12" id="KW-0914">Notch signaling pathway</keyword>
<dbReference type="PANTHER" id="PTHR24202">
    <property type="entry name" value="E3 UBIQUITIN-PROTEIN LIGASE MIB2"/>
    <property type="match status" value="1"/>
</dbReference>
<evidence type="ECO:0000259" key="18">
    <source>
        <dbReference type="PROSITE" id="PS50135"/>
    </source>
</evidence>
<dbReference type="GO" id="GO:0007219">
    <property type="term" value="P:Notch signaling pathway"/>
    <property type="evidence" value="ECO:0007669"/>
    <property type="project" value="UniProtKB-KW"/>
</dbReference>
<evidence type="ECO:0000259" key="17">
    <source>
        <dbReference type="PROSITE" id="PS50089"/>
    </source>
</evidence>
<dbReference type="PRINTS" id="PR01415">
    <property type="entry name" value="ANKYRIN"/>
</dbReference>
<dbReference type="Pfam" id="PF13920">
    <property type="entry name" value="zf-C3HC4_3"/>
    <property type="match status" value="1"/>
</dbReference>
<dbReference type="GO" id="GO:0005737">
    <property type="term" value="C:cytoplasm"/>
    <property type="evidence" value="ECO:0007669"/>
    <property type="project" value="UniProtKB-SubCell"/>
</dbReference>
<evidence type="ECO:0000256" key="4">
    <source>
        <dbReference type="ARBA" id="ARBA00012483"/>
    </source>
</evidence>
<accession>A0A0A9W5W5</accession>
<dbReference type="InterPro" id="IPR040847">
    <property type="entry name" value="SH3_15"/>
</dbReference>
<dbReference type="InterPro" id="IPR037252">
    <property type="entry name" value="Mib_Herc2_sf"/>
</dbReference>
<keyword evidence="8" id="KW-0677">Repeat</keyword>
<evidence type="ECO:0000256" key="3">
    <source>
        <dbReference type="ARBA" id="ARBA00004906"/>
    </source>
</evidence>
<dbReference type="SMART" id="SM00248">
    <property type="entry name" value="ANK"/>
    <property type="match status" value="7"/>
</dbReference>
<dbReference type="CDD" id="cd16520">
    <property type="entry name" value="RING-HC_MIBs-like"/>
    <property type="match status" value="1"/>
</dbReference>
<dbReference type="SUPFAM" id="SSF57850">
    <property type="entry name" value="RING/U-box"/>
    <property type="match status" value="1"/>
</dbReference>
<dbReference type="SUPFAM" id="SSF159034">
    <property type="entry name" value="Mib/herc2 domain-like"/>
    <property type="match status" value="2"/>
</dbReference>
<dbReference type="EC" id="2.3.2.27" evidence="4"/>
<evidence type="ECO:0000259" key="19">
    <source>
        <dbReference type="PROSITE" id="PS51416"/>
    </source>
</evidence>
<dbReference type="PROSITE" id="PS01357">
    <property type="entry name" value="ZF_ZZ_1"/>
    <property type="match status" value="1"/>
</dbReference>
<dbReference type="Pfam" id="PF06701">
    <property type="entry name" value="MIB_HERC2"/>
    <property type="match status" value="2"/>
</dbReference>
<comment type="subcellular location">
    <subcellularLocation>
        <location evidence="2">Cytoplasm</location>
    </subcellularLocation>
</comment>
<feature type="repeat" description="ANK" evidence="14">
    <location>
        <begin position="534"/>
        <end position="566"/>
    </location>
</feature>
<dbReference type="PROSITE" id="PS51416">
    <property type="entry name" value="MIB_HERC2"/>
    <property type="match status" value="2"/>
</dbReference>
<evidence type="ECO:0000256" key="6">
    <source>
        <dbReference type="ARBA" id="ARBA00022679"/>
    </source>
</evidence>
<name>A0A0A9W5W5_LYGHE</name>
<evidence type="ECO:0000256" key="9">
    <source>
        <dbReference type="ARBA" id="ARBA00022771"/>
    </source>
</evidence>
<keyword evidence="7" id="KW-0479">Metal-binding</keyword>
<dbReference type="InterPro" id="IPR002110">
    <property type="entry name" value="Ankyrin_rpt"/>
</dbReference>
<dbReference type="InterPro" id="IPR013083">
    <property type="entry name" value="Znf_RING/FYVE/PHD"/>
</dbReference>
<dbReference type="Pfam" id="PF00569">
    <property type="entry name" value="ZZ"/>
    <property type="match status" value="1"/>
</dbReference>
<dbReference type="SMART" id="SM00184">
    <property type="entry name" value="RING"/>
    <property type="match status" value="2"/>
</dbReference>
<feature type="region of interest" description="Disordered" evidence="16">
    <location>
        <begin position="393"/>
        <end position="414"/>
    </location>
</feature>
<evidence type="ECO:0000256" key="1">
    <source>
        <dbReference type="ARBA" id="ARBA00000900"/>
    </source>
</evidence>
<reference evidence="20" key="1">
    <citation type="journal article" date="2014" name="PLoS ONE">
        <title>Transcriptome-Based Identification of ABC Transporters in the Western Tarnished Plant Bug Lygus hesperus.</title>
        <authorList>
            <person name="Hull J.J."/>
            <person name="Chaney K."/>
            <person name="Geib S.M."/>
            <person name="Fabrick J.A."/>
            <person name="Brent C.S."/>
            <person name="Walsh D."/>
            <person name="Lavine L.C."/>
        </authorList>
    </citation>
    <scope>NUCLEOTIDE SEQUENCE</scope>
</reference>
<comment type="pathway">
    <text evidence="3">Protein modification; protein ubiquitination.</text>
</comment>
<feature type="compositionally biased region" description="Polar residues" evidence="16">
    <location>
        <begin position="404"/>
        <end position="414"/>
    </location>
</feature>
<gene>
    <name evidence="20" type="primary">MIB2</name>
    <name evidence="20" type="ORF">CM83_58905</name>
</gene>
<evidence type="ECO:0000313" key="20">
    <source>
        <dbReference type="EMBL" id="JAG01888.1"/>
    </source>
</evidence>
<feature type="repeat" description="ANK" evidence="14">
    <location>
        <begin position="501"/>
        <end position="533"/>
    </location>
</feature>
<dbReference type="InterPro" id="IPR036770">
    <property type="entry name" value="Ankyrin_rpt-contain_sf"/>
</dbReference>
<dbReference type="PROSITE" id="PS50297">
    <property type="entry name" value="ANK_REP_REGION"/>
    <property type="match status" value="4"/>
</dbReference>
<evidence type="ECO:0000256" key="11">
    <source>
        <dbReference type="ARBA" id="ARBA00022833"/>
    </source>
</evidence>
<dbReference type="Gene3D" id="3.30.60.90">
    <property type="match status" value="1"/>
</dbReference>